<keyword evidence="3 5" id="KW-1133">Transmembrane helix</keyword>
<name>A0ABW2ZXF1_9ACTN</name>
<comment type="caution">
    <text evidence="7">The sequence shown here is derived from an EMBL/GenBank/DDBJ whole genome shotgun (WGS) entry which is preliminary data.</text>
</comment>
<feature type="transmembrane region" description="Helical" evidence="5">
    <location>
        <begin position="44"/>
        <end position="67"/>
    </location>
</feature>
<dbReference type="Proteomes" id="UP001597053">
    <property type="component" value="Unassembled WGS sequence"/>
</dbReference>
<dbReference type="SUPFAM" id="SSF103473">
    <property type="entry name" value="MFS general substrate transporter"/>
    <property type="match status" value="1"/>
</dbReference>
<gene>
    <name evidence="7" type="ORF">ACFQZ8_05245</name>
</gene>
<evidence type="ECO:0000256" key="5">
    <source>
        <dbReference type="SAM" id="Phobius"/>
    </source>
</evidence>
<dbReference type="InterPro" id="IPR036259">
    <property type="entry name" value="MFS_trans_sf"/>
</dbReference>
<feature type="transmembrane region" description="Helical" evidence="5">
    <location>
        <begin position="79"/>
        <end position="96"/>
    </location>
</feature>
<feature type="transmembrane region" description="Helical" evidence="5">
    <location>
        <begin position="103"/>
        <end position="121"/>
    </location>
</feature>
<evidence type="ECO:0000256" key="1">
    <source>
        <dbReference type="ARBA" id="ARBA00004651"/>
    </source>
</evidence>
<evidence type="ECO:0000313" key="7">
    <source>
        <dbReference type="EMBL" id="MFD0783327.1"/>
    </source>
</evidence>
<accession>A0ABW2ZXF1</accession>
<dbReference type="EMBL" id="JBHTHM010000125">
    <property type="protein sequence ID" value="MFD0783327.1"/>
    <property type="molecule type" value="Genomic_DNA"/>
</dbReference>
<feature type="domain" description="Major facilitator superfamily (MFS) profile" evidence="6">
    <location>
        <begin position="1"/>
        <end position="222"/>
    </location>
</feature>
<keyword evidence="2 5" id="KW-0812">Transmembrane</keyword>
<sequence>MTAPAPGTADQVPPNGPSASVIVVVGGDGPPPARPAWSLIGPALTALSGFYLFALGFGLLGAAMQGALHLPDWAIPGHFVAYLLSALLAVPVGVLVGRRWPIAVTLPAAVLLVLGTLWSSLAPGGGSLLFSRALTGFAAGLAWGVTAALVVQMRARHVWVAPLIGGLAVLSLAFGAVAGWLLTLGVSWRMPFLLAVPFEVVAVLATAVTGIVLLTRRHPQGH</sequence>
<evidence type="ECO:0000256" key="2">
    <source>
        <dbReference type="ARBA" id="ARBA00022692"/>
    </source>
</evidence>
<feature type="transmembrane region" description="Helical" evidence="5">
    <location>
        <begin position="133"/>
        <end position="151"/>
    </location>
</feature>
<dbReference type="PROSITE" id="PS50850">
    <property type="entry name" value="MFS"/>
    <property type="match status" value="1"/>
</dbReference>
<proteinExistence type="predicted"/>
<evidence type="ECO:0000313" key="8">
    <source>
        <dbReference type="Proteomes" id="UP001597053"/>
    </source>
</evidence>
<reference evidence="8" key="1">
    <citation type="journal article" date="2019" name="Int. J. Syst. Evol. Microbiol.">
        <title>The Global Catalogue of Microorganisms (GCM) 10K type strain sequencing project: providing services to taxonomists for standard genome sequencing and annotation.</title>
        <authorList>
            <consortium name="The Broad Institute Genomics Platform"/>
            <consortium name="The Broad Institute Genome Sequencing Center for Infectious Disease"/>
            <person name="Wu L."/>
            <person name="Ma J."/>
        </authorList>
    </citation>
    <scope>NUCLEOTIDE SEQUENCE [LARGE SCALE GENOMIC DNA]</scope>
    <source>
        <strain evidence="8">JCM 32148</strain>
    </source>
</reference>
<evidence type="ECO:0000256" key="3">
    <source>
        <dbReference type="ARBA" id="ARBA00022989"/>
    </source>
</evidence>
<organism evidence="7 8">
    <name type="scientific">Micromonospora azadirachtae</name>
    <dbReference type="NCBI Taxonomy" id="1970735"/>
    <lineage>
        <taxon>Bacteria</taxon>
        <taxon>Bacillati</taxon>
        <taxon>Actinomycetota</taxon>
        <taxon>Actinomycetes</taxon>
        <taxon>Micromonosporales</taxon>
        <taxon>Micromonosporaceae</taxon>
        <taxon>Micromonospora</taxon>
    </lineage>
</organism>
<dbReference type="Gene3D" id="1.20.1250.20">
    <property type="entry name" value="MFS general substrate transporter like domains"/>
    <property type="match status" value="1"/>
</dbReference>
<dbReference type="InterPro" id="IPR020846">
    <property type="entry name" value="MFS_dom"/>
</dbReference>
<protein>
    <recommendedName>
        <fullName evidence="6">Major facilitator superfamily (MFS) profile domain-containing protein</fullName>
    </recommendedName>
</protein>
<keyword evidence="8" id="KW-1185">Reference proteome</keyword>
<feature type="transmembrane region" description="Helical" evidence="5">
    <location>
        <begin position="158"/>
        <end position="182"/>
    </location>
</feature>
<keyword evidence="4 5" id="KW-0472">Membrane</keyword>
<evidence type="ECO:0000256" key="4">
    <source>
        <dbReference type="ARBA" id="ARBA00023136"/>
    </source>
</evidence>
<feature type="transmembrane region" description="Helical" evidence="5">
    <location>
        <begin position="194"/>
        <end position="214"/>
    </location>
</feature>
<evidence type="ECO:0000259" key="6">
    <source>
        <dbReference type="PROSITE" id="PS50850"/>
    </source>
</evidence>
<comment type="subcellular location">
    <subcellularLocation>
        <location evidence="1">Cell membrane</location>
        <topology evidence="1">Multi-pass membrane protein</topology>
    </subcellularLocation>
</comment>